<evidence type="ECO:0000313" key="1">
    <source>
        <dbReference type="EMBL" id="DAF52812.1"/>
    </source>
</evidence>
<accession>A0A8S5SP24</accession>
<sequence>MKDFNWLGFKLSKLSVCCKTIEEEMDFLIQCEKQGLLWCSGAKPTAHTYLKDEMLKVIYFDTSYSWYGGDVSLQFTRARDMKNVIRWQVEPKDLTWREVFTNIQEGEEYTLYNKFIKMGDGRLMFGDDTGCMSFSLDSKFTKKEQPKPVDFNEAFKAMKQGEIIQSIYSNYYYKLDVDSSFLLQGQSKATITQYGSFKFEEINDQWLIIG</sequence>
<proteinExistence type="predicted"/>
<organism evidence="1">
    <name type="scientific">Siphoviridae sp. ctqSm5</name>
    <dbReference type="NCBI Taxonomy" id="2827949"/>
    <lineage>
        <taxon>Viruses</taxon>
        <taxon>Duplodnaviria</taxon>
        <taxon>Heunggongvirae</taxon>
        <taxon>Uroviricota</taxon>
        <taxon>Caudoviricetes</taxon>
    </lineage>
</organism>
<name>A0A8S5SP24_9CAUD</name>
<reference evidence="1" key="1">
    <citation type="journal article" date="2021" name="Proc. Natl. Acad. Sci. U.S.A.">
        <title>A Catalog of Tens of Thousands of Viruses from Human Metagenomes Reveals Hidden Associations with Chronic Diseases.</title>
        <authorList>
            <person name="Tisza M.J."/>
            <person name="Buck C.B."/>
        </authorList>
    </citation>
    <scope>NUCLEOTIDE SEQUENCE</scope>
    <source>
        <strain evidence="1">CtqSm5</strain>
    </source>
</reference>
<protein>
    <submittedName>
        <fullName evidence="1">Uncharacterized protein</fullName>
    </submittedName>
</protein>
<dbReference type="EMBL" id="BK032642">
    <property type="protein sequence ID" value="DAF52812.1"/>
    <property type="molecule type" value="Genomic_DNA"/>
</dbReference>